<evidence type="ECO:0000313" key="3">
    <source>
        <dbReference type="Proteomes" id="UP001201163"/>
    </source>
</evidence>
<evidence type="ECO:0000313" key="2">
    <source>
        <dbReference type="EMBL" id="KAH8984587.1"/>
    </source>
</evidence>
<accession>A0AAD4QA35</accession>
<organism evidence="2 3">
    <name type="scientific">Lactarius akahatsu</name>
    <dbReference type="NCBI Taxonomy" id="416441"/>
    <lineage>
        <taxon>Eukaryota</taxon>
        <taxon>Fungi</taxon>
        <taxon>Dikarya</taxon>
        <taxon>Basidiomycota</taxon>
        <taxon>Agaricomycotina</taxon>
        <taxon>Agaricomycetes</taxon>
        <taxon>Russulales</taxon>
        <taxon>Russulaceae</taxon>
        <taxon>Lactarius</taxon>
    </lineage>
</organism>
<dbReference type="AlphaFoldDB" id="A0AAD4QA35"/>
<protein>
    <submittedName>
        <fullName evidence="2">Uncharacterized protein</fullName>
    </submittedName>
</protein>
<reference evidence="2" key="1">
    <citation type="submission" date="2022-01" db="EMBL/GenBank/DDBJ databases">
        <title>Comparative genomics reveals a dynamic genome evolution in the ectomycorrhizal milk-cap (Lactarius) mushrooms.</title>
        <authorList>
            <consortium name="DOE Joint Genome Institute"/>
            <person name="Lebreton A."/>
            <person name="Tang N."/>
            <person name="Kuo A."/>
            <person name="LaButti K."/>
            <person name="Drula E."/>
            <person name="Barry K."/>
            <person name="Clum A."/>
            <person name="Lipzen A."/>
            <person name="Mousain D."/>
            <person name="Ng V."/>
            <person name="Wang R."/>
            <person name="Wang X."/>
            <person name="Dai Y."/>
            <person name="Henrissat B."/>
            <person name="Grigoriev I.V."/>
            <person name="Guerin-Laguette A."/>
            <person name="Yu F."/>
            <person name="Martin F.M."/>
        </authorList>
    </citation>
    <scope>NUCLEOTIDE SEQUENCE</scope>
    <source>
        <strain evidence="2">QP</strain>
    </source>
</reference>
<dbReference type="EMBL" id="JAKELL010000293">
    <property type="protein sequence ID" value="KAH8977625.1"/>
    <property type="molecule type" value="Genomic_DNA"/>
</dbReference>
<evidence type="ECO:0000313" key="1">
    <source>
        <dbReference type="EMBL" id="KAH8977625.1"/>
    </source>
</evidence>
<sequence>MDVTQSLLIDGYISQTFRSRAAEQYILDLLKSTSIPPHETLLYSGKEGYFFFVYSVPPHIPARFPNPPGLWLLDRGIVDMGTVVPQTMWSPRSRINRRQNVERAMLQMPVFFEDKAGRVGLSLEASIDARCDVLRDGNDPAPLGEKTTLHIRIVWPGYKKFKRQILIRDESSARSPITMARFVGHVGRTVDRFLQDCEADSGCVDDRSKLWRIGPGGIERGDIIIIGVVHVSAGSWTPIMQLNRYIF</sequence>
<keyword evidence="3" id="KW-1185">Reference proteome</keyword>
<dbReference type="Proteomes" id="UP001201163">
    <property type="component" value="Unassembled WGS sequence"/>
</dbReference>
<gene>
    <name evidence="2" type="ORF">EDB92DRAFT_1885877</name>
    <name evidence="1" type="ORF">EDB92DRAFT_1915984</name>
</gene>
<dbReference type="EMBL" id="JAKELL010000074">
    <property type="protein sequence ID" value="KAH8984587.1"/>
    <property type="molecule type" value="Genomic_DNA"/>
</dbReference>
<proteinExistence type="predicted"/>
<comment type="caution">
    <text evidence="2">The sequence shown here is derived from an EMBL/GenBank/DDBJ whole genome shotgun (WGS) entry which is preliminary data.</text>
</comment>
<name>A0AAD4QA35_9AGAM</name>